<feature type="region of interest" description="Disordered" evidence="1">
    <location>
        <begin position="1"/>
        <end position="69"/>
    </location>
</feature>
<feature type="compositionally biased region" description="Low complexity" evidence="1">
    <location>
        <begin position="473"/>
        <end position="494"/>
    </location>
</feature>
<dbReference type="Proteomes" id="UP000807469">
    <property type="component" value="Unassembled WGS sequence"/>
</dbReference>
<accession>A0A9P6CXR3</accession>
<dbReference type="OrthoDB" id="3269821at2759"/>
<feature type="region of interest" description="Disordered" evidence="1">
    <location>
        <begin position="469"/>
        <end position="494"/>
    </location>
</feature>
<evidence type="ECO:0000313" key="3">
    <source>
        <dbReference type="Proteomes" id="UP000807469"/>
    </source>
</evidence>
<protein>
    <recommendedName>
        <fullName evidence="4">F-box domain-containing protein</fullName>
    </recommendedName>
</protein>
<feature type="compositionally biased region" description="Pro residues" evidence="1">
    <location>
        <begin position="1"/>
        <end position="13"/>
    </location>
</feature>
<dbReference type="AlphaFoldDB" id="A0A9P6CXR3"/>
<dbReference type="EMBL" id="MU155144">
    <property type="protein sequence ID" value="KAF9484401.1"/>
    <property type="molecule type" value="Genomic_DNA"/>
</dbReference>
<reference evidence="2" key="1">
    <citation type="submission" date="2020-11" db="EMBL/GenBank/DDBJ databases">
        <authorList>
            <consortium name="DOE Joint Genome Institute"/>
            <person name="Ahrendt S."/>
            <person name="Riley R."/>
            <person name="Andreopoulos W."/>
            <person name="Labutti K."/>
            <person name="Pangilinan J."/>
            <person name="Ruiz-Duenas F.J."/>
            <person name="Barrasa J.M."/>
            <person name="Sanchez-Garcia M."/>
            <person name="Camarero S."/>
            <person name="Miyauchi S."/>
            <person name="Serrano A."/>
            <person name="Linde D."/>
            <person name="Babiker R."/>
            <person name="Drula E."/>
            <person name="Ayuso-Fernandez I."/>
            <person name="Pacheco R."/>
            <person name="Padilla G."/>
            <person name="Ferreira P."/>
            <person name="Barriuso J."/>
            <person name="Kellner H."/>
            <person name="Castanera R."/>
            <person name="Alfaro M."/>
            <person name="Ramirez L."/>
            <person name="Pisabarro A.G."/>
            <person name="Kuo A."/>
            <person name="Tritt A."/>
            <person name="Lipzen A."/>
            <person name="He G."/>
            <person name="Yan M."/>
            <person name="Ng V."/>
            <person name="Cullen D."/>
            <person name="Martin F."/>
            <person name="Rosso M.-N."/>
            <person name="Henrissat B."/>
            <person name="Hibbett D."/>
            <person name="Martinez A.T."/>
            <person name="Grigoriev I.V."/>
        </authorList>
    </citation>
    <scope>NUCLEOTIDE SEQUENCE</scope>
    <source>
        <strain evidence="2">CIRM-BRFM 674</strain>
    </source>
</reference>
<dbReference type="InterPro" id="IPR036047">
    <property type="entry name" value="F-box-like_dom_sf"/>
</dbReference>
<evidence type="ECO:0000256" key="1">
    <source>
        <dbReference type="SAM" id="MobiDB-lite"/>
    </source>
</evidence>
<sequence length="669" mass="74701">MRPLPSIPEPPSVSPQMAMKSREPFDKGQYTSSAPLSSARTPQEHTFFSPESAARPFKRVQQAPPPPTRALSSFLPRMYRSSTFLPAMQIPPILAAVLSHLDWTDAYSLLVTCKSLSDLSRDSSLRDTILARYVPGYAQALRDRDMNHYQHVHISIHDLDLLFISQRVPLHRYPMHALRLLTSLLPTFEDDEQTRKFIALTQAHSRFVLLLQSLVHSSSEPTPIEPEEIKAKSRFSPVQNLRELTFPAPLAYEEDASPLMRGTRKHSILLQAQVPRSSANSLSTMMTANTSHKRRLSIFSSNSITPPPPEEPRTLTIYSSSWRRAANASHKYSTVDEHGYSAPLTRPSRRFADVSTRNSSESSVSDIAVSRDNSWSYSTISPSTSTPHDLSIATSRLRAPILRVFVPCTSLEDGGDNVLECERQLQESGVWAHLSTGDIVCNLGYVPPTADDDSSEVLPSAVQDTLLSSLGPRSSQRRIPSSNSSSATSGTPSSQRKWLLFNGECLVPYTPPDLFPLDQPLTLPSPFYYSHIMPPSSNFTYTIDRFPFCDDVPQLALINSTTKVPSPHSPKGYALVKKFAWTARVVRLHTGDEGDMGEGWFGEWVLEYHGTREGKQTLLDALNGKYLGNKRWEVVREKSGGGKLWLRYTYLVLDKCVLHADGSRRLLPS</sequence>
<gene>
    <name evidence="2" type="ORF">BDN70DRAFT_849986</name>
</gene>
<dbReference type="SUPFAM" id="SSF81383">
    <property type="entry name" value="F-box domain"/>
    <property type="match status" value="1"/>
</dbReference>
<comment type="caution">
    <text evidence="2">The sequence shown here is derived from an EMBL/GenBank/DDBJ whole genome shotgun (WGS) entry which is preliminary data.</text>
</comment>
<proteinExistence type="predicted"/>
<organism evidence="2 3">
    <name type="scientific">Pholiota conissans</name>
    <dbReference type="NCBI Taxonomy" id="109636"/>
    <lineage>
        <taxon>Eukaryota</taxon>
        <taxon>Fungi</taxon>
        <taxon>Dikarya</taxon>
        <taxon>Basidiomycota</taxon>
        <taxon>Agaricomycotina</taxon>
        <taxon>Agaricomycetes</taxon>
        <taxon>Agaricomycetidae</taxon>
        <taxon>Agaricales</taxon>
        <taxon>Agaricineae</taxon>
        <taxon>Strophariaceae</taxon>
        <taxon>Pholiota</taxon>
    </lineage>
</organism>
<name>A0A9P6CXR3_9AGAR</name>
<evidence type="ECO:0000313" key="2">
    <source>
        <dbReference type="EMBL" id="KAF9484401.1"/>
    </source>
</evidence>
<evidence type="ECO:0008006" key="4">
    <source>
        <dbReference type="Google" id="ProtNLM"/>
    </source>
</evidence>
<feature type="compositionally biased region" description="Polar residues" evidence="1">
    <location>
        <begin position="29"/>
        <end position="46"/>
    </location>
</feature>
<keyword evidence="3" id="KW-1185">Reference proteome</keyword>